<evidence type="ECO:0000256" key="1">
    <source>
        <dbReference type="ARBA" id="ARBA00022485"/>
    </source>
</evidence>
<dbReference type="AlphaFoldDB" id="A0A5D0MWX2"/>
<name>A0A5D0MWX2_FLESI</name>
<gene>
    <name evidence="7" type="ORF">FXF49_00580</name>
</gene>
<evidence type="ECO:0000256" key="5">
    <source>
        <dbReference type="SAM" id="Phobius"/>
    </source>
</evidence>
<dbReference type="RefSeq" id="WP_303699970.1">
    <property type="nucleotide sequence ID" value="NZ_VSIV01000017.1"/>
</dbReference>
<protein>
    <submittedName>
        <fullName evidence="7">4Fe-4S dicluster domain-containing protein</fullName>
    </submittedName>
</protein>
<keyword evidence="2" id="KW-0479">Metal-binding</keyword>
<keyword evidence="5" id="KW-0472">Membrane</keyword>
<dbReference type="PROSITE" id="PS51379">
    <property type="entry name" value="4FE4S_FER_2"/>
    <property type="match status" value="3"/>
</dbReference>
<dbReference type="PROSITE" id="PS00198">
    <property type="entry name" value="4FE4S_FER_1"/>
    <property type="match status" value="2"/>
</dbReference>
<dbReference type="InterPro" id="IPR050572">
    <property type="entry name" value="Fe-S_Ferredoxin"/>
</dbReference>
<dbReference type="InterPro" id="IPR017896">
    <property type="entry name" value="4Fe4S_Fe-S-bd"/>
</dbReference>
<dbReference type="PANTHER" id="PTHR43687">
    <property type="entry name" value="ADENYLYLSULFATE REDUCTASE, BETA SUBUNIT"/>
    <property type="match status" value="1"/>
</dbReference>
<dbReference type="Gene3D" id="3.30.70.20">
    <property type="match status" value="2"/>
</dbReference>
<comment type="caution">
    <text evidence="7">The sequence shown here is derived from an EMBL/GenBank/DDBJ whole genome shotgun (WGS) entry which is preliminary data.</text>
</comment>
<keyword evidence="3" id="KW-0408">Iron</keyword>
<evidence type="ECO:0000256" key="4">
    <source>
        <dbReference type="ARBA" id="ARBA00023014"/>
    </source>
</evidence>
<organism evidence="7 8">
    <name type="scientific">Flexistipes sinusarabici</name>
    <dbReference type="NCBI Taxonomy" id="2352"/>
    <lineage>
        <taxon>Bacteria</taxon>
        <taxon>Pseudomonadati</taxon>
        <taxon>Deferribacterota</taxon>
        <taxon>Deferribacteres</taxon>
        <taxon>Deferribacterales</taxon>
        <taxon>Flexistipitaceae</taxon>
        <taxon>Flexistipes</taxon>
    </lineage>
</organism>
<keyword evidence="5" id="KW-1133">Transmembrane helix</keyword>
<reference evidence="7 8" key="1">
    <citation type="submission" date="2019-08" db="EMBL/GenBank/DDBJ databases">
        <title>Genomic characterization of a novel candidate phylum (ARYD3) from a high temperature, high salinity tertiary oil reservoir in north central Oklahoma, USA.</title>
        <authorList>
            <person name="Youssef N.H."/>
            <person name="Yadav A."/>
            <person name="Elshahed M.S."/>
        </authorList>
    </citation>
    <scope>NUCLEOTIDE SEQUENCE [LARGE SCALE GENOMIC DNA]</scope>
    <source>
        <strain evidence="7">ARYD1</strain>
    </source>
</reference>
<keyword evidence="5" id="KW-0812">Transmembrane</keyword>
<dbReference type="EMBL" id="VSIV01000017">
    <property type="protein sequence ID" value="TYB36670.1"/>
    <property type="molecule type" value="Genomic_DNA"/>
</dbReference>
<evidence type="ECO:0000313" key="8">
    <source>
        <dbReference type="Proteomes" id="UP000323337"/>
    </source>
</evidence>
<dbReference type="GO" id="GO:0051539">
    <property type="term" value="F:4 iron, 4 sulfur cluster binding"/>
    <property type="evidence" value="ECO:0007669"/>
    <property type="project" value="UniProtKB-KW"/>
</dbReference>
<dbReference type="InterPro" id="IPR017900">
    <property type="entry name" value="4Fe4S_Fe_S_CS"/>
</dbReference>
<sequence length="329" mass="36413">MIPIRVNSEKMKCGITVRPQSCVRMYYKNAPCNACVELCPENAVKVGLPGTKVLIDTSLCSSCEICVGACPYGVFTLSGINDYDRCMYLLDKEDRGEVSISCNRDKKDNSANIECLGALNAVLILFLFTSGVKRIKLNLMPCAECSYSEAMRQVQNRELGVTKRMLEHISAGYTESAIGDELFLEVKANVFAKSKVSSPVLSRRGFFKHLKTSMIRNLAAITEIVESEPVKRVEIGSKRSINNRKHLANNVYDTMLTRSEGSINASGFPVGKISVNIKECTFCRLCEKLCPTGAIAIDEQNNFEHNVYQCVGCGICIKACDRNCIYAEE</sequence>
<dbReference type="Pfam" id="PF13237">
    <property type="entry name" value="Fer4_10"/>
    <property type="match status" value="1"/>
</dbReference>
<keyword evidence="1" id="KW-0004">4Fe-4S</keyword>
<evidence type="ECO:0000259" key="6">
    <source>
        <dbReference type="PROSITE" id="PS51379"/>
    </source>
</evidence>
<feature type="domain" description="4Fe-4S ferredoxin-type" evidence="6">
    <location>
        <begin position="301"/>
        <end position="329"/>
    </location>
</feature>
<feature type="domain" description="4Fe-4S ferredoxin-type" evidence="6">
    <location>
        <begin position="51"/>
        <end position="80"/>
    </location>
</feature>
<dbReference type="Proteomes" id="UP000323337">
    <property type="component" value="Unassembled WGS sequence"/>
</dbReference>
<accession>A0A5D0MWX2</accession>
<proteinExistence type="predicted"/>
<feature type="transmembrane region" description="Helical" evidence="5">
    <location>
        <begin position="113"/>
        <end position="132"/>
    </location>
</feature>
<keyword evidence="4" id="KW-0411">Iron-sulfur</keyword>
<evidence type="ECO:0000313" key="7">
    <source>
        <dbReference type="EMBL" id="TYB36670.1"/>
    </source>
</evidence>
<dbReference type="GO" id="GO:0046872">
    <property type="term" value="F:metal ion binding"/>
    <property type="evidence" value="ECO:0007669"/>
    <property type="project" value="UniProtKB-KW"/>
</dbReference>
<dbReference type="Pfam" id="PF13187">
    <property type="entry name" value="Fer4_9"/>
    <property type="match status" value="1"/>
</dbReference>
<dbReference type="PANTHER" id="PTHR43687:SF1">
    <property type="entry name" value="FERREDOXIN III"/>
    <property type="match status" value="1"/>
</dbReference>
<evidence type="ECO:0000256" key="3">
    <source>
        <dbReference type="ARBA" id="ARBA00023004"/>
    </source>
</evidence>
<feature type="domain" description="4Fe-4S ferredoxin-type" evidence="6">
    <location>
        <begin position="271"/>
        <end position="300"/>
    </location>
</feature>
<evidence type="ECO:0000256" key="2">
    <source>
        <dbReference type="ARBA" id="ARBA00022723"/>
    </source>
</evidence>
<dbReference type="SUPFAM" id="SSF54862">
    <property type="entry name" value="4Fe-4S ferredoxins"/>
    <property type="match status" value="2"/>
</dbReference>